<dbReference type="InterPro" id="IPR036691">
    <property type="entry name" value="Endo/exonu/phosph_ase_sf"/>
</dbReference>
<evidence type="ECO:0000313" key="1">
    <source>
        <dbReference type="EMBL" id="PKK60950.1"/>
    </source>
</evidence>
<sequence length="422" mass="51171">MQYSQYKKKKEKGVFINKELLFFQKLEDLNLWDVHKEEYDMDHNKEIYTFTGISSKTRIDYIWVSENIFLELTNAKIKHFDGRFDHKLLTLNFNNIGLISRELQLLNYKNKRKIFSYQKTEDLEKELFEKKLKESALEWRNEWSIEEKWLFYKKNLEEKKYKYIKQEIISIAKDQMNNFHQQGLYKDLKYIKLCRRLEDDNLSNLYIVNSRILKKILLDKYIEELNSIYELIYIKLSVESFKVKDDRIKEAVERRCADLKDNQRRMIDNVTEKEIKKIYIDRLIIKKEENEEILITDMDSIKRATIDHFKGFAGSMNREIDVPNEWIQEYEAINEINEDIYKEVLYPITDEEWDEMVDLMPVGKASGPTNIIYEDIKKSPKEFNDLLKNLINDIFEKQKLPIDWKKANIYPIPKPKPWVINW</sequence>
<dbReference type="VEuPathDB" id="FungiDB:RhiirA1_480003"/>
<reference evidence="1 2" key="1">
    <citation type="submission" date="2016-04" db="EMBL/GenBank/DDBJ databases">
        <title>Genome analyses suggest a sexual origin of heterokaryosis in a supposedly ancient asexual fungus.</title>
        <authorList>
            <person name="Ropars J."/>
            <person name="Sedzielewska K."/>
            <person name="Noel J."/>
            <person name="Charron P."/>
            <person name="Farinelli L."/>
            <person name="Marton T."/>
            <person name="Kruger M."/>
            <person name="Pelin A."/>
            <person name="Brachmann A."/>
            <person name="Corradi N."/>
        </authorList>
    </citation>
    <scope>NUCLEOTIDE SEQUENCE [LARGE SCALE GENOMIC DNA]</scope>
    <source>
        <strain evidence="1 2">C2</strain>
    </source>
</reference>
<accession>A0A2N1MH37</accession>
<dbReference type="Proteomes" id="UP000233469">
    <property type="component" value="Unassembled WGS sequence"/>
</dbReference>
<dbReference type="VEuPathDB" id="FungiDB:FUN_013933"/>
<dbReference type="VEuPathDB" id="FungiDB:RhiirFUN_008176"/>
<gene>
    <name evidence="1" type="ORF">RhiirC2_856562</name>
</gene>
<reference evidence="1 2" key="2">
    <citation type="submission" date="2017-10" db="EMBL/GenBank/DDBJ databases">
        <title>Extensive intraspecific genome diversity in a model arbuscular mycorrhizal fungus.</title>
        <authorList>
            <person name="Chen E.C.H."/>
            <person name="Morin E."/>
            <person name="Baudet D."/>
            <person name="Noel J."/>
            <person name="Ndikumana S."/>
            <person name="Charron P."/>
            <person name="St-Onge C."/>
            <person name="Giorgi J."/>
            <person name="Grigoriev I.V."/>
            <person name="Roux C."/>
            <person name="Martin F.M."/>
            <person name="Corradi N."/>
        </authorList>
    </citation>
    <scope>NUCLEOTIDE SEQUENCE [LARGE SCALE GENOMIC DNA]</scope>
    <source>
        <strain evidence="1 2">C2</strain>
    </source>
</reference>
<evidence type="ECO:0008006" key="3">
    <source>
        <dbReference type="Google" id="ProtNLM"/>
    </source>
</evidence>
<comment type="caution">
    <text evidence="1">The sequence shown here is derived from an EMBL/GenBank/DDBJ whole genome shotgun (WGS) entry which is preliminary data.</text>
</comment>
<organism evidence="1 2">
    <name type="scientific">Rhizophagus irregularis</name>
    <dbReference type="NCBI Taxonomy" id="588596"/>
    <lineage>
        <taxon>Eukaryota</taxon>
        <taxon>Fungi</taxon>
        <taxon>Fungi incertae sedis</taxon>
        <taxon>Mucoromycota</taxon>
        <taxon>Glomeromycotina</taxon>
        <taxon>Glomeromycetes</taxon>
        <taxon>Glomerales</taxon>
        <taxon>Glomeraceae</taxon>
        <taxon>Rhizophagus</taxon>
    </lineage>
</organism>
<dbReference type="AlphaFoldDB" id="A0A2N1MH37"/>
<evidence type="ECO:0000313" key="2">
    <source>
        <dbReference type="Proteomes" id="UP000233469"/>
    </source>
</evidence>
<proteinExistence type="predicted"/>
<name>A0A2N1MH37_9GLOM</name>
<protein>
    <recommendedName>
        <fullName evidence="3">Reverse transcriptase</fullName>
    </recommendedName>
</protein>
<dbReference type="EMBL" id="LLXL01002396">
    <property type="protein sequence ID" value="PKK60950.1"/>
    <property type="molecule type" value="Genomic_DNA"/>
</dbReference>
<dbReference type="Gene3D" id="3.60.10.10">
    <property type="entry name" value="Endonuclease/exonuclease/phosphatase"/>
    <property type="match status" value="1"/>
</dbReference>